<evidence type="ECO:0000256" key="5">
    <source>
        <dbReference type="ARBA" id="ARBA00023034"/>
    </source>
</evidence>
<dbReference type="Pfam" id="PF03016">
    <property type="entry name" value="Exostosin_GT47"/>
    <property type="match status" value="1"/>
</dbReference>
<evidence type="ECO:0000259" key="8">
    <source>
        <dbReference type="Pfam" id="PF03016"/>
    </source>
</evidence>
<reference evidence="9 10" key="1">
    <citation type="journal article" date="2022" name="Nat. Genet.">
        <title>Improved pea reference genome and pan-genome highlight genomic features and evolutionary characteristics.</title>
        <authorList>
            <person name="Yang T."/>
            <person name="Liu R."/>
            <person name="Luo Y."/>
            <person name="Hu S."/>
            <person name="Wang D."/>
            <person name="Wang C."/>
            <person name="Pandey M.K."/>
            <person name="Ge S."/>
            <person name="Xu Q."/>
            <person name="Li N."/>
            <person name="Li G."/>
            <person name="Huang Y."/>
            <person name="Saxena R.K."/>
            <person name="Ji Y."/>
            <person name="Li M."/>
            <person name="Yan X."/>
            <person name="He Y."/>
            <person name="Liu Y."/>
            <person name="Wang X."/>
            <person name="Xiang C."/>
            <person name="Varshney R.K."/>
            <person name="Ding H."/>
            <person name="Gao S."/>
            <person name="Zong X."/>
        </authorList>
    </citation>
    <scope>NUCLEOTIDE SEQUENCE [LARGE SCALE GENOMIC DNA]</scope>
    <source>
        <strain evidence="9 10">cv. Zhongwan 6</strain>
    </source>
</reference>
<evidence type="ECO:0000256" key="7">
    <source>
        <dbReference type="SAM" id="Phobius"/>
    </source>
</evidence>
<dbReference type="PANTHER" id="PTHR11062:SF282">
    <property type="entry name" value="XYLOGLUCAN GALACTOSYLTRANSFERASE GT11-RELATED"/>
    <property type="match status" value="1"/>
</dbReference>
<dbReference type="EMBL" id="JAMSHJ010000002">
    <property type="protein sequence ID" value="KAI5435563.1"/>
    <property type="molecule type" value="Genomic_DNA"/>
</dbReference>
<keyword evidence="7" id="KW-1133">Transmembrane helix</keyword>
<comment type="similarity">
    <text evidence="2">Belongs to the glycosyltransferase 47 family.</text>
</comment>
<keyword evidence="7" id="KW-0472">Membrane</keyword>
<dbReference type="Proteomes" id="UP001058974">
    <property type="component" value="Chromosome 2"/>
</dbReference>
<evidence type="ECO:0000256" key="6">
    <source>
        <dbReference type="SAM" id="MobiDB-lite"/>
    </source>
</evidence>
<feature type="non-terminal residue" evidence="9">
    <location>
        <position position="494"/>
    </location>
</feature>
<evidence type="ECO:0000313" key="10">
    <source>
        <dbReference type="Proteomes" id="UP001058974"/>
    </source>
</evidence>
<sequence length="494" mass="57288">MDMQMLRKKSIQLRFVFLTTSIILICVSLLLLDQYYLNANDSKIKFSIPNMHNAKHEKIATTTPSNSSSNDEGNRRRNIVSSPPLNKEKVKVITRKKMDPCLGKYIYMYHLPSRFNEDLLKKCHTLNSWENMCLYLSNLGLGLEVFEKSHRNWFVTYQFSLEVIFHNIMKHYRCLTNDSSLASAVYVPYYPGFDVGRYLWGGFNVSVRDESPKKLMEWLTQQPEWKKLNGKDHFVVSGRIGFEFRRSSDENEDWGTKFMFLPGASNMSLLLIESCGFYDNEFAIPYPTYFHPKSDDEILDWQKQVREIKRDYLFTFAGAPRPNSTSSIRNELIQQCESSPNCKLAGCNKNQNCGDPVYVTDVLMNSVFCLQPPGDSYTRRSIFDSILAGCIPVFFHPQSAYNQYLWHFPKNTSSYSIFIPEIDVKEKRVKIDMKLLNVSTNEVLAMREKVIKLIPKIIYRYPSSRLKTHEDAFDVAIKGVLGRVEAMTREVTNS</sequence>
<name>A0A9D5B685_PEA</name>
<feature type="compositionally biased region" description="Polar residues" evidence="6">
    <location>
        <begin position="60"/>
        <end position="71"/>
    </location>
</feature>
<evidence type="ECO:0000313" key="9">
    <source>
        <dbReference type="EMBL" id="KAI5435563.1"/>
    </source>
</evidence>
<keyword evidence="10" id="KW-1185">Reference proteome</keyword>
<evidence type="ECO:0000256" key="3">
    <source>
        <dbReference type="ARBA" id="ARBA00022676"/>
    </source>
</evidence>
<comment type="subcellular location">
    <subcellularLocation>
        <location evidence="1">Golgi apparatus membrane</location>
        <topology evidence="1">Single-pass type II membrane protein</topology>
    </subcellularLocation>
</comment>
<keyword evidence="3" id="KW-0808">Transferase</keyword>
<evidence type="ECO:0000256" key="4">
    <source>
        <dbReference type="ARBA" id="ARBA00022968"/>
    </source>
</evidence>
<dbReference type="Gramene" id="Psat02G0210800-T1">
    <property type="protein sequence ID" value="KAI5435563.1"/>
    <property type="gene ID" value="KIW84_022108"/>
</dbReference>
<dbReference type="GO" id="GO:0000139">
    <property type="term" value="C:Golgi membrane"/>
    <property type="evidence" value="ECO:0007669"/>
    <property type="project" value="UniProtKB-SubCell"/>
</dbReference>
<keyword evidence="4" id="KW-0735">Signal-anchor</keyword>
<keyword evidence="7" id="KW-0812">Transmembrane</keyword>
<dbReference type="InterPro" id="IPR004263">
    <property type="entry name" value="Exostosin"/>
</dbReference>
<keyword evidence="5" id="KW-0333">Golgi apparatus</keyword>
<evidence type="ECO:0000256" key="1">
    <source>
        <dbReference type="ARBA" id="ARBA00004323"/>
    </source>
</evidence>
<dbReference type="GO" id="GO:0016757">
    <property type="term" value="F:glycosyltransferase activity"/>
    <property type="evidence" value="ECO:0007669"/>
    <property type="project" value="UniProtKB-KW"/>
</dbReference>
<accession>A0A9D5B685</accession>
<dbReference type="AlphaFoldDB" id="A0A9D5B685"/>
<feature type="domain" description="Exostosin GT47" evidence="8">
    <location>
        <begin position="102"/>
        <end position="431"/>
    </location>
</feature>
<gene>
    <name evidence="9" type="ORF">KIW84_022108</name>
</gene>
<feature type="transmembrane region" description="Helical" evidence="7">
    <location>
        <begin position="12"/>
        <end position="32"/>
    </location>
</feature>
<dbReference type="PANTHER" id="PTHR11062">
    <property type="entry name" value="EXOSTOSIN HEPARAN SULFATE GLYCOSYLTRANSFERASE -RELATED"/>
    <property type="match status" value="1"/>
</dbReference>
<dbReference type="InterPro" id="IPR040911">
    <property type="entry name" value="Exostosin_GT47"/>
</dbReference>
<comment type="caution">
    <text evidence="9">The sequence shown here is derived from an EMBL/GenBank/DDBJ whole genome shotgun (WGS) entry which is preliminary data.</text>
</comment>
<organism evidence="9 10">
    <name type="scientific">Pisum sativum</name>
    <name type="common">Garden pea</name>
    <name type="synonym">Lathyrus oleraceus</name>
    <dbReference type="NCBI Taxonomy" id="3888"/>
    <lineage>
        <taxon>Eukaryota</taxon>
        <taxon>Viridiplantae</taxon>
        <taxon>Streptophyta</taxon>
        <taxon>Embryophyta</taxon>
        <taxon>Tracheophyta</taxon>
        <taxon>Spermatophyta</taxon>
        <taxon>Magnoliopsida</taxon>
        <taxon>eudicotyledons</taxon>
        <taxon>Gunneridae</taxon>
        <taxon>Pentapetalae</taxon>
        <taxon>rosids</taxon>
        <taxon>fabids</taxon>
        <taxon>Fabales</taxon>
        <taxon>Fabaceae</taxon>
        <taxon>Papilionoideae</taxon>
        <taxon>50 kb inversion clade</taxon>
        <taxon>NPAAA clade</taxon>
        <taxon>Hologalegina</taxon>
        <taxon>IRL clade</taxon>
        <taxon>Fabeae</taxon>
        <taxon>Lathyrus</taxon>
    </lineage>
</organism>
<evidence type="ECO:0000256" key="2">
    <source>
        <dbReference type="ARBA" id="ARBA00010271"/>
    </source>
</evidence>
<protein>
    <recommendedName>
        <fullName evidence="8">Exostosin GT47 domain-containing protein</fullName>
    </recommendedName>
</protein>
<keyword evidence="3" id="KW-0328">Glycosyltransferase</keyword>
<proteinExistence type="inferred from homology"/>
<feature type="region of interest" description="Disordered" evidence="6">
    <location>
        <begin position="57"/>
        <end position="81"/>
    </location>
</feature>